<dbReference type="Proteomes" id="UP000242875">
    <property type="component" value="Unassembled WGS sequence"/>
</dbReference>
<dbReference type="GO" id="GO:0046872">
    <property type="term" value="F:metal ion binding"/>
    <property type="evidence" value="ECO:0007669"/>
    <property type="project" value="UniProtKB-KW"/>
</dbReference>
<keyword evidence="7" id="KW-1185">Reference proteome</keyword>
<dbReference type="InterPro" id="IPR036412">
    <property type="entry name" value="HAD-like_sf"/>
</dbReference>
<organism evidence="6 7">
    <name type="scientific">Bifiguratus adelaidae</name>
    <dbReference type="NCBI Taxonomy" id="1938954"/>
    <lineage>
        <taxon>Eukaryota</taxon>
        <taxon>Fungi</taxon>
        <taxon>Fungi incertae sedis</taxon>
        <taxon>Mucoromycota</taxon>
        <taxon>Mucoromycotina</taxon>
        <taxon>Endogonomycetes</taxon>
        <taxon>Endogonales</taxon>
        <taxon>Endogonales incertae sedis</taxon>
        <taxon>Bifiguratus</taxon>
    </lineage>
</organism>
<reference evidence="6 7" key="1">
    <citation type="journal article" date="2017" name="Mycologia">
        <title>Bifiguratus adelaidae, gen. et sp. nov., a new member of Mucoromycotina in endophytic and soil-dwelling habitats.</title>
        <authorList>
            <person name="Torres-Cruz T.J."/>
            <person name="Billingsley Tobias T.L."/>
            <person name="Almatruk M."/>
            <person name="Hesse C."/>
            <person name="Kuske C.R."/>
            <person name="Desiro A."/>
            <person name="Benucci G.M."/>
            <person name="Bonito G."/>
            <person name="Stajich J.E."/>
            <person name="Dunlap C."/>
            <person name="Arnold A.E."/>
            <person name="Porras-Alfaro A."/>
        </authorList>
    </citation>
    <scope>NUCLEOTIDE SEQUENCE [LARGE SCALE GENOMIC DNA]</scope>
    <source>
        <strain evidence="6 7">AZ0501</strain>
    </source>
</reference>
<dbReference type="Gene3D" id="3.40.50.1000">
    <property type="entry name" value="HAD superfamily/HAD-like"/>
    <property type="match status" value="1"/>
</dbReference>
<dbReference type="InterPro" id="IPR023214">
    <property type="entry name" value="HAD_sf"/>
</dbReference>
<evidence type="ECO:0000256" key="4">
    <source>
        <dbReference type="ARBA" id="ARBA00022842"/>
    </source>
</evidence>
<feature type="compositionally biased region" description="Basic and acidic residues" evidence="5">
    <location>
        <begin position="1"/>
        <end position="13"/>
    </location>
</feature>
<proteinExistence type="inferred from homology"/>
<keyword evidence="4" id="KW-0460">Magnesium</keyword>
<evidence type="ECO:0000256" key="1">
    <source>
        <dbReference type="ARBA" id="ARBA00009589"/>
    </source>
</evidence>
<feature type="compositionally biased region" description="Polar residues" evidence="5">
    <location>
        <begin position="15"/>
        <end position="28"/>
    </location>
</feature>
<comment type="caution">
    <text evidence="6">The sequence shown here is derived from an EMBL/GenBank/DDBJ whole genome shotgun (WGS) entry which is preliminary data.</text>
</comment>
<evidence type="ECO:0000256" key="5">
    <source>
        <dbReference type="SAM" id="MobiDB-lite"/>
    </source>
</evidence>
<evidence type="ECO:0000256" key="3">
    <source>
        <dbReference type="ARBA" id="ARBA00022801"/>
    </source>
</evidence>
<keyword evidence="3" id="KW-0378">Hydrolase</keyword>
<evidence type="ECO:0000313" key="7">
    <source>
        <dbReference type="Proteomes" id="UP000242875"/>
    </source>
</evidence>
<name>A0A261Y2W9_9FUNG</name>
<keyword evidence="2" id="KW-0479">Metal-binding</keyword>
<feature type="region of interest" description="Disordered" evidence="5">
    <location>
        <begin position="1"/>
        <end position="37"/>
    </location>
</feature>
<evidence type="ECO:0008006" key="8">
    <source>
        <dbReference type="Google" id="ProtNLM"/>
    </source>
</evidence>
<dbReference type="AlphaFoldDB" id="A0A261Y2W9"/>
<dbReference type="SUPFAM" id="SSF56784">
    <property type="entry name" value="HAD-like"/>
    <property type="match status" value="1"/>
</dbReference>
<dbReference type="EMBL" id="MVBO01000026">
    <property type="protein sequence ID" value="OZJ04941.1"/>
    <property type="molecule type" value="Genomic_DNA"/>
</dbReference>
<dbReference type="PANTHER" id="PTHR12103">
    <property type="entry name" value="5'-NUCLEOTIDASE DOMAIN-CONTAINING"/>
    <property type="match status" value="1"/>
</dbReference>
<evidence type="ECO:0000256" key="2">
    <source>
        <dbReference type="ARBA" id="ARBA00022723"/>
    </source>
</evidence>
<protein>
    <recommendedName>
        <fullName evidence="8">5'-nucleotidase domain-containing protein</fullName>
    </recommendedName>
</protein>
<comment type="similarity">
    <text evidence="1">Belongs to the 5'(3')-deoxyribonucleotidase family.</text>
</comment>
<dbReference type="InterPro" id="IPR008380">
    <property type="entry name" value="HAD-SF_hydro_IG_5-nucl"/>
</dbReference>
<dbReference type="GO" id="GO:0008253">
    <property type="term" value="F:5'-nucleotidase activity"/>
    <property type="evidence" value="ECO:0007669"/>
    <property type="project" value="TreeGrafter"/>
</dbReference>
<sequence>MKHFRSKYEERRQQHIAQSRMAENTSLTPPFRRQRSPTRTSEYLAEALLQSDPVTEEEAYMTRFGVTSPDGVQVKLASSFINNELNLQHINVYGFDYDYTLANYTPELSKIIYDLLRDILVEHLRYPAALRNFKFDPSFAIRGLHYVHDGTHIPPNYLAQNMYQLNDLFSVPEACLLADILQFFNDEGMSFQPRYLYDDLKYAGRILHSGGSRSAMGGQLHQHVVADLDRYLHKDEWLVSHLERLRAAKKKVFLLTNSGYEFVNAGLRHITGRKDWKDLFDFIGVWADKPRFYRDHRPFRRVGQASFENVDEVGRGEVVTGGSLAEFSRITGWAGSPELFALINEWRAERWHVRMDLKTVFNRQFGSVFRTHHNPSFFANKIRKNFDGYPLDYVFYPERTYLPHERIAEMLVDSGKLKASR</sequence>
<gene>
    <name evidence="6" type="ORF">BZG36_02643</name>
</gene>
<accession>A0A261Y2W9</accession>
<dbReference type="Pfam" id="PF05761">
    <property type="entry name" value="5_nucleotid"/>
    <property type="match status" value="3"/>
</dbReference>
<dbReference type="PANTHER" id="PTHR12103:SF12">
    <property type="entry name" value="FI20020P1"/>
    <property type="match status" value="1"/>
</dbReference>
<dbReference type="OrthoDB" id="8062037at2759"/>
<evidence type="ECO:0000313" key="6">
    <source>
        <dbReference type="EMBL" id="OZJ04941.1"/>
    </source>
</evidence>